<dbReference type="InterPro" id="IPR050386">
    <property type="entry name" value="Glycosyl_hydrolase_5"/>
</dbReference>
<dbReference type="EMBL" id="AWSO01000259">
    <property type="protein sequence ID" value="ESK92719.1"/>
    <property type="molecule type" value="Genomic_DNA"/>
</dbReference>
<feature type="compositionally biased region" description="Basic and acidic residues" evidence="5">
    <location>
        <begin position="441"/>
        <end position="456"/>
    </location>
</feature>
<feature type="signal peptide" evidence="6">
    <location>
        <begin position="1"/>
        <end position="19"/>
    </location>
</feature>
<dbReference type="OrthoDB" id="62120at2759"/>
<name>V2YM05_MONRO</name>
<evidence type="ECO:0000313" key="9">
    <source>
        <dbReference type="Proteomes" id="UP000017559"/>
    </source>
</evidence>
<dbReference type="PANTHER" id="PTHR31297">
    <property type="entry name" value="GLUCAN ENDO-1,6-BETA-GLUCOSIDASE B"/>
    <property type="match status" value="1"/>
</dbReference>
<dbReference type="GO" id="GO:0008422">
    <property type="term" value="F:beta-glucosidase activity"/>
    <property type="evidence" value="ECO:0007669"/>
    <property type="project" value="TreeGrafter"/>
</dbReference>
<protein>
    <submittedName>
        <fullName evidence="8">Glycoside hydrolase family 5 protein</fullName>
    </submittedName>
</protein>
<dbReference type="GO" id="GO:0009986">
    <property type="term" value="C:cell surface"/>
    <property type="evidence" value="ECO:0007669"/>
    <property type="project" value="TreeGrafter"/>
</dbReference>
<reference evidence="8 9" key="1">
    <citation type="journal article" date="2014" name="BMC Genomics">
        <title>Genome and secretome analysis of the hemibiotrophic fungal pathogen, Moniliophthora roreri, which causes frosty pod rot disease of cacao: mechanisms of the biotrophic and necrotrophic phases.</title>
        <authorList>
            <person name="Meinhardt L.W."/>
            <person name="Costa G.G.L."/>
            <person name="Thomazella D.P.T."/>
            <person name="Teixeira P.J.P.L."/>
            <person name="Carazzolle M.F."/>
            <person name="Schuster S.C."/>
            <person name="Carlson J.E."/>
            <person name="Guiltinan M.J."/>
            <person name="Mieczkowski P."/>
            <person name="Farmer A."/>
            <person name="Ramaraj T."/>
            <person name="Crozier J."/>
            <person name="Davis R.E."/>
            <person name="Shao J."/>
            <person name="Melnick R.L."/>
            <person name="Pereira G.A.G."/>
            <person name="Bailey B.A."/>
        </authorList>
    </citation>
    <scope>NUCLEOTIDE SEQUENCE [LARGE SCALE GENOMIC DNA]</scope>
    <source>
        <strain evidence="8 9">MCA 2997</strain>
    </source>
</reference>
<dbReference type="Proteomes" id="UP000017559">
    <property type="component" value="Unassembled WGS sequence"/>
</dbReference>
<dbReference type="PANTHER" id="PTHR31297:SF42">
    <property type="entry name" value="GLYCOSIDE HYDROLASE FAMILY 5 DOMAIN-CONTAINING PROTEIN"/>
    <property type="match status" value="1"/>
</dbReference>
<accession>V2YM05</accession>
<comment type="caution">
    <text evidence="8">The sequence shown here is derived from an EMBL/GenBank/DDBJ whole genome shotgun (WGS) entry which is preliminary data.</text>
</comment>
<dbReference type="AlphaFoldDB" id="V2YM05"/>
<evidence type="ECO:0000256" key="2">
    <source>
        <dbReference type="ARBA" id="ARBA00022801"/>
    </source>
</evidence>
<dbReference type="Gene3D" id="3.20.20.80">
    <property type="entry name" value="Glycosidases"/>
    <property type="match status" value="1"/>
</dbReference>
<dbReference type="STRING" id="1381753.V2YM05"/>
<dbReference type="HOGENOM" id="CLU_004624_0_1_1"/>
<evidence type="ECO:0000259" key="7">
    <source>
        <dbReference type="Pfam" id="PF00150"/>
    </source>
</evidence>
<evidence type="ECO:0000256" key="3">
    <source>
        <dbReference type="ARBA" id="ARBA00023295"/>
    </source>
</evidence>
<organism evidence="8 9">
    <name type="scientific">Moniliophthora roreri (strain MCA 2997)</name>
    <name type="common">Cocoa frosty pod rot fungus</name>
    <name type="synonym">Crinipellis roreri</name>
    <dbReference type="NCBI Taxonomy" id="1381753"/>
    <lineage>
        <taxon>Eukaryota</taxon>
        <taxon>Fungi</taxon>
        <taxon>Dikarya</taxon>
        <taxon>Basidiomycota</taxon>
        <taxon>Agaricomycotina</taxon>
        <taxon>Agaricomycetes</taxon>
        <taxon>Agaricomycetidae</taxon>
        <taxon>Agaricales</taxon>
        <taxon>Marasmiineae</taxon>
        <taxon>Marasmiaceae</taxon>
        <taxon>Moniliophthora</taxon>
    </lineage>
</organism>
<feature type="compositionally biased region" description="Basic residues" evidence="5">
    <location>
        <begin position="474"/>
        <end position="485"/>
    </location>
</feature>
<dbReference type="InterPro" id="IPR001547">
    <property type="entry name" value="Glyco_hydro_5"/>
</dbReference>
<evidence type="ECO:0000256" key="6">
    <source>
        <dbReference type="SAM" id="SignalP"/>
    </source>
</evidence>
<dbReference type="SUPFAM" id="SSF51445">
    <property type="entry name" value="(Trans)glycosidases"/>
    <property type="match status" value="1"/>
</dbReference>
<feature type="chain" id="PRO_5004713484" evidence="6">
    <location>
        <begin position="20"/>
        <end position="485"/>
    </location>
</feature>
<keyword evidence="2 4" id="KW-0378">Hydrolase</keyword>
<evidence type="ECO:0000256" key="4">
    <source>
        <dbReference type="RuleBase" id="RU361153"/>
    </source>
</evidence>
<keyword evidence="3 4" id="KW-0326">Glycosidase</keyword>
<keyword evidence="6" id="KW-0732">Signal</keyword>
<evidence type="ECO:0000256" key="5">
    <source>
        <dbReference type="SAM" id="MobiDB-lite"/>
    </source>
</evidence>
<gene>
    <name evidence="8" type="ORF">Moror_15972</name>
</gene>
<evidence type="ECO:0000256" key="1">
    <source>
        <dbReference type="ARBA" id="ARBA00005641"/>
    </source>
</evidence>
<dbReference type="KEGG" id="mrr:Moror_15972"/>
<comment type="similarity">
    <text evidence="1 4">Belongs to the glycosyl hydrolase 5 (cellulase A) family.</text>
</comment>
<dbReference type="GO" id="GO:0005576">
    <property type="term" value="C:extracellular region"/>
    <property type="evidence" value="ECO:0007669"/>
    <property type="project" value="TreeGrafter"/>
</dbReference>
<evidence type="ECO:0000313" key="8">
    <source>
        <dbReference type="EMBL" id="ESK92719.1"/>
    </source>
</evidence>
<keyword evidence="9" id="KW-1185">Reference proteome</keyword>
<proteinExistence type="inferred from homology"/>
<dbReference type="GO" id="GO:0009251">
    <property type="term" value="P:glucan catabolic process"/>
    <property type="evidence" value="ECO:0007669"/>
    <property type="project" value="TreeGrafter"/>
</dbReference>
<sequence length="485" mass="54562">MRFSVITALALTTLSSVLAFSPSFPYGKRKVRGVNLGGWLVLEPWISPSIFDNTGNPDIIDEWTFGLYQNPDVALATLQKHWDTFITEDDFAAISAAGLTHVRLPIGHWAFEVSDSEPYIQGQLPYVFKAIEWAEKYDLHVILDLHSTPGSQNGFDNSGQRLDTGPNWHRRKENIARTNKILKQIVATFQNETTVADTIAPLNEPAGFFGQLILNVTKQYWLDSYQSIRYPEGDSTKSDLLVLIHDTFQGISYWNGFMSAPQYEGVGIDTHVYQMFNDQTVRLNDTGHIQQACSSAKDIQSAVNMYVIVGEWTPSFHDCAKYLNGLGRGARYDGTLTTPKVGDCQNITGHAEYFSPEYKEFLRKMWEAQVISFESGAGWIQWTWKAEAADEWSYQAGLKHGWIPKDPTDLKYPDICSSLTAAKDTSKDVSKDVPKASTKNISKEATKETSEESTKEETEEAGAAPAKDGEVKGHRDRYKRRTLRR</sequence>
<feature type="region of interest" description="Disordered" evidence="5">
    <location>
        <begin position="426"/>
        <end position="485"/>
    </location>
</feature>
<feature type="domain" description="Glycoside hydrolase family 5" evidence="7">
    <location>
        <begin position="73"/>
        <end position="313"/>
    </location>
</feature>
<dbReference type="Pfam" id="PF00150">
    <property type="entry name" value="Cellulase"/>
    <property type="match status" value="1"/>
</dbReference>
<dbReference type="InterPro" id="IPR017853">
    <property type="entry name" value="GH"/>
</dbReference>